<keyword evidence="3" id="KW-1185">Reference proteome</keyword>
<feature type="domain" description="IraD/Gp25-like" evidence="1">
    <location>
        <begin position="28"/>
        <end position="120"/>
    </location>
</feature>
<evidence type="ECO:0000259" key="1">
    <source>
        <dbReference type="Pfam" id="PF04965"/>
    </source>
</evidence>
<dbReference type="InterPro" id="IPR007048">
    <property type="entry name" value="IraD/Gp25-like"/>
</dbReference>
<dbReference type="RefSeq" id="WP_274691338.1">
    <property type="nucleotide sequence ID" value="NZ_JAPMOU010000049.1"/>
</dbReference>
<organism evidence="2 3">
    <name type="scientific">Spartinivicinus poritis</name>
    <dbReference type="NCBI Taxonomy" id="2994640"/>
    <lineage>
        <taxon>Bacteria</taxon>
        <taxon>Pseudomonadati</taxon>
        <taxon>Pseudomonadota</taxon>
        <taxon>Gammaproteobacteria</taxon>
        <taxon>Oceanospirillales</taxon>
        <taxon>Zooshikellaceae</taxon>
        <taxon>Spartinivicinus</taxon>
    </lineage>
</organism>
<accession>A0ABT5UHV9</accession>
<dbReference type="Proteomes" id="UP001528823">
    <property type="component" value="Unassembled WGS sequence"/>
</dbReference>
<protein>
    <submittedName>
        <fullName evidence="2">GPW/gp25 family protein</fullName>
    </submittedName>
</protein>
<sequence length="134" mass="15367">MANNVFVGLGWCFPPRFFSPASGPEMSAGEEHMNNSLHILLSTRVSERMMHPTFGSRIKQYQFDLLDTLTIASIREDIIKTISQFEPRIKLISVEVEEVDRDNDNGFILIKVDYELIESNETGNFVFPFYLNST</sequence>
<evidence type="ECO:0000313" key="3">
    <source>
        <dbReference type="Proteomes" id="UP001528823"/>
    </source>
</evidence>
<evidence type="ECO:0000313" key="2">
    <source>
        <dbReference type="EMBL" id="MDE1465028.1"/>
    </source>
</evidence>
<reference evidence="2 3" key="1">
    <citation type="submission" date="2022-11" db="EMBL/GenBank/DDBJ databases">
        <title>Spartinivicinus poritis sp. nov., isolated from scleractinian coral Porites lutea.</title>
        <authorList>
            <person name="Zhang G."/>
            <person name="Cai L."/>
            <person name="Wei Q."/>
        </authorList>
    </citation>
    <scope>NUCLEOTIDE SEQUENCE [LARGE SCALE GENOMIC DNA]</scope>
    <source>
        <strain evidence="2 3">A2-2</strain>
    </source>
</reference>
<gene>
    <name evidence="2" type="ORF">ORQ98_23985</name>
</gene>
<dbReference type="Gene3D" id="3.10.450.40">
    <property type="match status" value="1"/>
</dbReference>
<dbReference type="SUPFAM" id="SSF160719">
    <property type="entry name" value="gpW/gp25-like"/>
    <property type="match status" value="1"/>
</dbReference>
<name>A0ABT5UHV9_9GAMM</name>
<comment type="caution">
    <text evidence="2">The sequence shown here is derived from an EMBL/GenBank/DDBJ whole genome shotgun (WGS) entry which is preliminary data.</text>
</comment>
<proteinExistence type="predicted"/>
<dbReference type="EMBL" id="JAPMOU010000049">
    <property type="protein sequence ID" value="MDE1465028.1"/>
    <property type="molecule type" value="Genomic_DNA"/>
</dbReference>
<dbReference type="Pfam" id="PF04965">
    <property type="entry name" value="GPW_gp25"/>
    <property type="match status" value="1"/>
</dbReference>